<dbReference type="Proteomes" id="UP000665944">
    <property type="component" value="Unassembled WGS sequence"/>
</dbReference>
<dbReference type="PANTHER" id="PTHR28629:SF4">
    <property type="entry name" value="TRIOKINASE_FMN CYCLASE"/>
    <property type="match status" value="1"/>
</dbReference>
<reference evidence="10 13" key="2">
    <citation type="submission" date="2022-06" db="EMBL/GenBank/DDBJ databases">
        <title>Staphylococcus hominis ShoR14 genome sequence.</title>
        <authorList>
            <person name="Yeo C.C."/>
            <person name="Chew C.H."/>
            <person name="Che Hamzah A.M."/>
            <person name="Al-Trad E.I."/>
        </authorList>
    </citation>
    <scope>NUCLEOTIDE SEQUENCE [LARGE SCALE GENOMIC DNA]</scope>
    <source>
        <strain evidence="10 13">ShoR14</strain>
    </source>
</reference>
<comment type="catalytic activity">
    <reaction evidence="1">
        <text>dihydroxyacetone + phosphoenolpyruvate = dihydroxyacetone phosphate + pyruvate</text>
        <dbReference type="Rhea" id="RHEA:18381"/>
        <dbReference type="ChEBI" id="CHEBI:15361"/>
        <dbReference type="ChEBI" id="CHEBI:16016"/>
        <dbReference type="ChEBI" id="CHEBI:57642"/>
        <dbReference type="ChEBI" id="CHEBI:58702"/>
        <dbReference type="EC" id="2.7.1.121"/>
    </reaction>
</comment>
<organism evidence="11 12">
    <name type="scientific">Staphylococcus hominis</name>
    <dbReference type="NCBI Taxonomy" id="1290"/>
    <lineage>
        <taxon>Bacteria</taxon>
        <taxon>Bacillati</taxon>
        <taxon>Bacillota</taxon>
        <taxon>Bacilli</taxon>
        <taxon>Bacillales</taxon>
        <taxon>Staphylococcaceae</taxon>
        <taxon>Staphylococcus</taxon>
    </lineage>
</organism>
<feature type="domain" description="DhaL" evidence="9">
    <location>
        <begin position="4"/>
        <end position="189"/>
    </location>
</feature>
<dbReference type="EMBL" id="JAGHKT020000009">
    <property type="protein sequence ID" value="MCM5672590.1"/>
    <property type="molecule type" value="Genomic_DNA"/>
</dbReference>
<dbReference type="Proteomes" id="UP000509636">
    <property type="component" value="Chromosome"/>
</dbReference>
<comment type="pathway">
    <text evidence="2">Polyol metabolism; glycerol degradation.</text>
</comment>
<dbReference type="InterPro" id="IPR004007">
    <property type="entry name" value="DhaL_dom"/>
</dbReference>
<dbReference type="EC" id="2.7.1.121" evidence="3"/>
<dbReference type="GO" id="GO:0047324">
    <property type="term" value="F:phosphoenolpyruvate-glycerone phosphotransferase activity"/>
    <property type="evidence" value="ECO:0007669"/>
    <property type="project" value="UniProtKB-EC"/>
</dbReference>
<reference evidence="11 12" key="1">
    <citation type="submission" date="2019-09" db="EMBL/GenBank/DDBJ databases">
        <title>FDA dAtabase for Regulatory Grade micrObial Sequences (FDA-ARGOS): Supporting development and validation of Infectious Disease Dx tests.</title>
        <authorList>
            <person name="Sciortino C."/>
            <person name="Tallon L."/>
            <person name="Sadzewicz L."/>
            <person name="Vavikolanu K."/>
            <person name="Mehta A."/>
            <person name="Aluvathingal J."/>
            <person name="Nadendla S."/>
            <person name="Nandy P."/>
            <person name="Geyer C."/>
            <person name="Yan Y."/>
            <person name="Sichtig H."/>
        </authorList>
    </citation>
    <scope>NUCLEOTIDE SEQUENCE [LARGE SCALE GENOMIC DNA]</scope>
    <source>
        <strain evidence="11 12">FDAARGOS_661</strain>
    </source>
</reference>
<name>A0A657M6H3_STAHO</name>
<dbReference type="Gene3D" id="1.25.40.340">
    <property type="match status" value="1"/>
</dbReference>
<dbReference type="SUPFAM" id="SSF101473">
    <property type="entry name" value="DhaL-like"/>
    <property type="match status" value="1"/>
</dbReference>
<keyword evidence="6" id="KW-0319">Glycerol metabolism</keyword>
<accession>A0A657M6H3</accession>
<keyword evidence="13" id="KW-1185">Reference proteome</keyword>
<evidence type="ECO:0000256" key="6">
    <source>
        <dbReference type="ARBA" id="ARBA00022798"/>
    </source>
</evidence>
<dbReference type="PANTHER" id="PTHR28629">
    <property type="entry name" value="TRIOKINASE/FMN CYCLASE"/>
    <property type="match status" value="1"/>
</dbReference>
<sequence length="193" mass="21484">MNVQDMKTRLLSLVETFKEKESELTDLDRAIGDGDHGVNMVRGFEALEQGLDDTDMKSLFKSTGMTLMSKVGGASGPLYGFSFVKMANVVKDDIDKENLKEMIAAFSEAVKQRGKVELNEKTMYDVIERTREALDNDENIDFNTLQSYADETKNMIATKGRASYFKEDSKGYIDPGAQSSVYILNAMIGGEVE</sequence>
<evidence type="ECO:0000256" key="7">
    <source>
        <dbReference type="ARBA" id="ARBA00046577"/>
    </source>
</evidence>
<evidence type="ECO:0000256" key="4">
    <source>
        <dbReference type="ARBA" id="ARBA00022679"/>
    </source>
</evidence>
<evidence type="ECO:0000256" key="1">
    <source>
        <dbReference type="ARBA" id="ARBA00001113"/>
    </source>
</evidence>
<dbReference type="SMART" id="SM01120">
    <property type="entry name" value="Dak2"/>
    <property type="match status" value="1"/>
</dbReference>
<evidence type="ECO:0000259" key="9">
    <source>
        <dbReference type="PROSITE" id="PS51480"/>
    </source>
</evidence>
<keyword evidence="4" id="KW-0808">Transferase</keyword>
<evidence type="ECO:0000313" key="11">
    <source>
        <dbReference type="EMBL" id="QKQ28964.1"/>
    </source>
</evidence>
<proteinExistence type="predicted"/>
<evidence type="ECO:0000313" key="12">
    <source>
        <dbReference type="Proteomes" id="UP000509636"/>
    </source>
</evidence>
<dbReference type="InterPro" id="IPR050861">
    <property type="entry name" value="Dihydroxyacetone_Kinase"/>
</dbReference>
<dbReference type="EMBL" id="CP054550">
    <property type="protein sequence ID" value="QKQ28964.1"/>
    <property type="molecule type" value="Genomic_DNA"/>
</dbReference>
<keyword evidence="5 11" id="KW-0418">Kinase</keyword>
<comment type="subunit">
    <text evidence="7">Homodimer. The dihydroxyacetone kinase complex is composed of a homodimer of DhaM, a homodimer of DhaK and the subunit DhaL.</text>
</comment>
<evidence type="ECO:0000256" key="3">
    <source>
        <dbReference type="ARBA" id="ARBA00012095"/>
    </source>
</evidence>
<dbReference type="InterPro" id="IPR012737">
    <property type="entry name" value="DhaK_L_YcgS"/>
</dbReference>
<dbReference type="InterPro" id="IPR036117">
    <property type="entry name" value="DhaL_dom_sf"/>
</dbReference>
<evidence type="ECO:0000313" key="10">
    <source>
        <dbReference type="EMBL" id="MCM5672590.1"/>
    </source>
</evidence>
<dbReference type="NCBIfam" id="TIGR02365">
    <property type="entry name" value="dha_L_ycgS"/>
    <property type="match status" value="1"/>
</dbReference>
<dbReference type="Pfam" id="PF02734">
    <property type="entry name" value="Dak2"/>
    <property type="match status" value="1"/>
</dbReference>
<gene>
    <name evidence="11" type="primary">dhaL</name>
    <name evidence="11" type="ORF">FOB69_05775</name>
    <name evidence="10" type="ORF">J7T32_007380</name>
</gene>
<evidence type="ECO:0000313" key="13">
    <source>
        <dbReference type="Proteomes" id="UP000665944"/>
    </source>
</evidence>
<dbReference type="GO" id="GO:0019563">
    <property type="term" value="P:glycerol catabolic process"/>
    <property type="evidence" value="ECO:0007669"/>
    <property type="project" value="TreeGrafter"/>
</dbReference>
<evidence type="ECO:0000256" key="8">
    <source>
        <dbReference type="ARBA" id="ARBA00055771"/>
    </source>
</evidence>
<evidence type="ECO:0000256" key="2">
    <source>
        <dbReference type="ARBA" id="ARBA00004745"/>
    </source>
</evidence>
<evidence type="ECO:0000256" key="5">
    <source>
        <dbReference type="ARBA" id="ARBA00022777"/>
    </source>
</evidence>
<dbReference type="GO" id="GO:0004371">
    <property type="term" value="F:glycerone kinase activity"/>
    <property type="evidence" value="ECO:0007669"/>
    <property type="project" value="InterPro"/>
</dbReference>
<dbReference type="FunFam" id="1.25.40.340:FF:000002">
    <property type="entry name" value="Dihydroxyacetone kinase, L subunit"/>
    <property type="match status" value="1"/>
</dbReference>
<dbReference type="RefSeq" id="WP_017175658.1">
    <property type="nucleotide sequence ID" value="NZ_CANLYX010000006.1"/>
</dbReference>
<dbReference type="PROSITE" id="PS51480">
    <property type="entry name" value="DHAL"/>
    <property type="match status" value="1"/>
</dbReference>
<comment type="function">
    <text evidence="8">ADP-binding subunit of the dihydroxyacetone kinase, which is responsible for the phosphoenolpyruvate (PEP)-dependent phosphorylation of dihydroxyacetone. DhaL-ADP is converted to DhaL-ATP via a phosphoryl group transfer from DhaM and transmits it to dihydroxyacetone binds to DhaK.</text>
</comment>
<dbReference type="GO" id="GO:0005829">
    <property type="term" value="C:cytosol"/>
    <property type="evidence" value="ECO:0007669"/>
    <property type="project" value="TreeGrafter"/>
</dbReference>
<protein>
    <recommendedName>
        <fullName evidence="3">phosphoenolpyruvate--glycerone phosphotransferase</fullName>
        <ecNumber evidence="3">2.7.1.121</ecNumber>
    </recommendedName>
</protein>
<dbReference type="AlphaFoldDB" id="A0A657M6H3"/>